<dbReference type="RefSeq" id="WP_324619592.1">
    <property type="nucleotide sequence ID" value="NZ_JAYKOT010000003.1"/>
</dbReference>
<protein>
    <submittedName>
        <fullName evidence="1">Uncharacterized protein</fullName>
    </submittedName>
</protein>
<evidence type="ECO:0000313" key="2">
    <source>
        <dbReference type="Proteomes" id="UP001357733"/>
    </source>
</evidence>
<accession>A0AAW9MTQ7</accession>
<proteinExistence type="predicted"/>
<reference evidence="1 2" key="1">
    <citation type="submission" date="2024-01" db="EMBL/GenBank/DDBJ databases">
        <title>Complete genome sequence of Citroniella saccharovorans strain M6.X9, isolated from human fecal sample.</title>
        <authorList>
            <person name="Cheng G."/>
            <person name="Westerholm M."/>
            <person name="Schnurer A."/>
        </authorList>
    </citation>
    <scope>NUCLEOTIDE SEQUENCE [LARGE SCALE GENOMIC DNA]</scope>
    <source>
        <strain evidence="1 2">DSM 29873</strain>
    </source>
</reference>
<sequence>MTDIGANLEITVYDRSGNEVLKMTAKQTEEISEIKLSDGKTLPKRGGKVAVKASIEGKDPNTVVSRIR</sequence>
<dbReference type="Proteomes" id="UP001357733">
    <property type="component" value="Unassembled WGS sequence"/>
</dbReference>
<gene>
    <name evidence="1" type="ORF">VLK81_05120</name>
</gene>
<dbReference type="AlphaFoldDB" id="A0AAW9MTQ7"/>
<comment type="caution">
    <text evidence="1">The sequence shown here is derived from an EMBL/GenBank/DDBJ whole genome shotgun (WGS) entry which is preliminary data.</text>
</comment>
<keyword evidence="2" id="KW-1185">Reference proteome</keyword>
<organism evidence="1 2">
    <name type="scientific">Citroniella saccharovorans</name>
    <dbReference type="NCBI Taxonomy" id="2053367"/>
    <lineage>
        <taxon>Bacteria</taxon>
        <taxon>Bacillati</taxon>
        <taxon>Bacillota</taxon>
        <taxon>Tissierellia</taxon>
        <taxon>Tissierellales</taxon>
        <taxon>Peptoniphilaceae</taxon>
        <taxon>Citroniella</taxon>
    </lineage>
</organism>
<name>A0AAW9MTQ7_9FIRM</name>
<dbReference type="EMBL" id="JAYKOT010000003">
    <property type="protein sequence ID" value="MEB3429400.1"/>
    <property type="molecule type" value="Genomic_DNA"/>
</dbReference>
<evidence type="ECO:0000313" key="1">
    <source>
        <dbReference type="EMBL" id="MEB3429400.1"/>
    </source>
</evidence>